<keyword evidence="1" id="KW-0472">Membrane</keyword>
<proteinExistence type="predicted"/>
<reference evidence="2 3" key="1">
    <citation type="submission" date="2024-06" db="EMBL/GenBank/DDBJ databases">
        <title>The Natural Products Discovery Center: Release of the First 8490 Sequenced Strains for Exploring Actinobacteria Biosynthetic Diversity.</title>
        <authorList>
            <person name="Kalkreuter E."/>
            <person name="Kautsar S.A."/>
            <person name="Yang D."/>
            <person name="Bader C.D."/>
            <person name="Teijaro C.N."/>
            <person name="Fluegel L."/>
            <person name="Davis C.M."/>
            <person name="Simpson J.R."/>
            <person name="Lauterbach L."/>
            <person name="Steele A.D."/>
            <person name="Gui C."/>
            <person name="Meng S."/>
            <person name="Li G."/>
            <person name="Viehrig K."/>
            <person name="Ye F."/>
            <person name="Su P."/>
            <person name="Kiefer A.F."/>
            <person name="Nichols A."/>
            <person name="Cepeda A.J."/>
            <person name="Yan W."/>
            <person name="Fan B."/>
            <person name="Jiang Y."/>
            <person name="Adhikari A."/>
            <person name="Zheng C.-J."/>
            <person name="Schuster L."/>
            <person name="Cowan T.M."/>
            <person name="Smanski M.J."/>
            <person name="Chevrette M.G."/>
            <person name="De Carvalho L.P.S."/>
            <person name="Shen B."/>
        </authorList>
    </citation>
    <scope>NUCLEOTIDE SEQUENCE [LARGE SCALE GENOMIC DNA]</scope>
    <source>
        <strain evidence="2 3">NPDC048946</strain>
    </source>
</reference>
<name>A0ABV3DE02_9ACTN</name>
<keyword evidence="1" id="KW-0812">Transmembrane</keyword>
<feature type="transmembrane region" description="Helical" evidence="1">
    <location>
        <begin position="70"/>
        <end position="88"/>
    </location>
</feature>
<dbReference type="RefSeq" id="WP_358352241.1">
    <property type="nucleotide sequence ID" value="NZ_JBEZFP010000020.1"/>
</dbReference>
<feature type="transmembrane region" description="Helical" evidence="1">
    <location>
        <begin position="100"/>
        <end position="121"/>
    </location>
</feature>
<keyword evidence="1" id="KW-1133">Transmembrane helix</keyword>
<organism evidence="2 3">
    <name type="scientific">Streptodolium elevatio</name>
    <dbReference type="NCBI Taxonomy" id="3157996"/>
    <lineage>
        <taxon>Bacteria</taxon>
        <taxon>Bacillati</taxon>
        <taxon>Actinomycetota</taxon>
        <taxon>Actinomycetes</taxon>
        <taxon>Kitasatosporales</taxon>
        <taxon>Streptomycetaceae</taxon>
        <taxon>Streptodolium</taxon>
    </lineage>
</organism>
<sequence>MPLPAAPPVATQMQRRPRRLWALAPILTTVLAVPASVLLLIMFGLSAMAFDSCEPPTETTCPAATAAIERAVEFALLTLLPLILVWVWPRSARFNTVRWIMAAAYVAVVMTAVMMFVNIPAGR</sequence>
<comment type="caution">
    <text evidence="2">The sequence shown here is derived from an EMBL/GenBank/DDBJ whole genome shotgun (WGS) entry which is preliminary data.</text>
</comment>
<protein>
    <recommendedName>
        <fullName evidence="4">Integral membrane protein</fullName>
    </recommendedName>
</protein>
<gene>
    <name evidence="2" type="ORF">AB0C36_10670</name>
</gene>
<dbReference type="Proteomes" id="UP001551482">
    <property type="component" value="Unassembled WGS sequence"/>
</dbReference>
<evidence type="ECO:0000313" key="3">
    <source>
        <dbReference type="Proteomes" id="UP001551482"/>
    </source>
</evidence>
<accession>A0ABV3DE02</accession>
<evidence type="ECO:0008006" key="4">
    <source>
        <dbReference type="Google" id="ProtNLM"/>
    </source>
</evidence>
<dbReference type="EMBL" id="JBEZFP010000020">
    <property type="protein sequence ID" value="MEU8133963.1"/>
    <property type="molecule type" value="Genomic_DNA"/>
</dbReference>
<keyword evidence="3" id="KW-1185">Reference proteome</keyword>
<evidence type="ECO:0000256" key="1">
    <source>
        <dbReference type="SAM" id="Phobius"/>
    </source>
</evidence>
<feature type="transmembrane region" description="Helical" evidence="1">
    <location>
        <begin position="20"/>
        <end position="50"/>
    </location>
</feature>
<evidence type="ECO:0000313" key="2">
    <source>
        <dbReference type="EMBL" id="MEU8133963.1"/>
    </source>
</evidence>